<organism evidence="2 3">
    <name type="scientific">Venturia inaequalis</name>
    <name type="common">Apple scab fungus</name>
    <dbReference type="NCBI Taxonomy" id="5025"/>
    <lineage>
        <taxon>Eukaryota</taxon>
        <taxon>Fungi</taxon>
        <taxon>Dikarya</taxon>
        <taxon>Ascomycota</taxon>
        <taxon>Pezizomycotina</taxon>
        <taxon>Dothideomycetes</taxon>
        <taxon>Pleosporomycetidae</taxon>
        <taxon>Venturiales</taxon>
        <taxon>Venturiaceae</taxon>
        <taxon>Venturia</taxon>
    </lineage>
</organism>
<proteinExistence type="predicted"/>
<evidence type="ECO:0000256" key="1">
    <source>
        <dbReference type="SAM" id="MobiDB-lite"/>
    </source>
</evidence>
<dbReference type="Proteomes" id="UP000433883">
    <property type="component" value="Unassembled WGS sequence"/>
</dbReference>
<evidence type="ECO:0000313" key="2">
    <source>
        <dbReference type="EMBL" id="KAE9973085.1"/>
    </source>
</evidence>
<sequence length="416" mass="48776">MTDQTDPKQKSDTRLPLEDLLKMTIDYNADLLHYLHGPKDSAFERLRPALPAELFDRLPKIFMPAGEDEVFGSGARDFLKQADERNGGMEFFSPKDSGLNSRLRSESRSTAPRQPSVEDGDEVRYALEESQYIICNITDAILDQLPEEQQDWILDFRRKTANTERNTETRYRLPVTVHAARNEIDSIEAARDETERPYHPKTLLYWTDGSFHKYIPRSAAGGIVFRQKNGPHCRIHISHHMRLISGSYDTELLTLIRCLRIGLQEANRRFKKGVFVREIVVYLDPLGLLWRIKDILYSESLRECWKEFFRIAGLCREAAVEVHVYRVPKSGRVFPHVLADEAAKGQNEEAERQARGWMEREEFDRLEFVPPIRDFVDFTDRTARERDDDEEDRDVRDWDEAWRQLRKWEILDSVME</sequence>
<name>A0A8H3UMZ1_VENIN</name>
<evidence type="ECO:0000313" key="3">
    <source>
        <dbReference type="Proteomes" id="UP000433883"/>
    </source>
</evidence>
<accession>A0A8H3UMZ1</accession>
<feature type="compositionally biased region" description="Polar residues" evidence="1">
    <location>
        <begin position="98"/>
        <end position="113"/>
    </location>
</feature>
<protein>
    <submittedName>
        <fullName evidence="2">Uncharacterized protein</fullName>
    </submittedName>
</protein>
<dbReference type="EMBL" id="WNWQ01000243">
    <property type="protein sequence ID" value="KAE9973085.1"/>
    <property type="molecule type" value="Genomic_DNA"/>
</dbReference>
<comment type="caution">
    <text evidence="2">The sequence shown here is derived from an EMBL/GenBank/DDBJ whole genome shotgun (WGS) entry which is preliminary data.</text>
</comment>
<reference evidence="2 3" key="1">
    <citation type="submission" date="2019-11" db="EMBL/GenBank/DDBJ databases">
        <title>Venturia inaequalis Genome Resource.</title>
        <authorList>
            <person name="Lichtner F.J."/>
        </authorList>
    </citation>
    <scope>NUCLEOTIDE SEQUENCE [LARGE SCALE GENOMIC DNA]</scope>
    <source>
        <strain evidence="2">Bline_iso_100314</strain>
    </source>
</reference>
<feature type="region of interest" description="Disordered" evidence="1">
    <location>
        <begin position="87"/>
        <end position="121"/>
    </location>
</feature>
<dbReference type="AlphaFoldDB" id="A0A8H3UMZ1"/>
<gene>
    <name evidence="2" type="ORF">BLS_003753</name>
</gene>